<dbReference type="STRING" id="523849.OCC_10609"/>
<dbReference type="GO" id="GO:0004519">
    <property type="term" value="F:endonuclease activity"/>
    <property type="evidence" value="ECO:0007669"/>
    <property type="project" value="UniProtKB-KW"/>
</dbReference>
<dbReference type="OrthoDB" id="372143at2157"/>
<reference evidence="2 3" key="1">
    <citation type="journal article" date="2012" name="J. Bacteriol.">
        <title>Genome sequence of the model hyperthermophilic archaeon Thermococcus litoralis NS-C.</title>
        <authorList>
            <person name="Gardner A.F."/>
            <person name="Kumar S."/>
            <person name="Perler F.B."/>
        </authorList>
    </citation>
    <scope>NUCLEOTIDE SEQUENCE [LARGE SCALE GENOMIC DNA]</scope>
    <source>
        <strain evidence="3">ATCC 51850 / DSM 5473 / JCM 8560 / NS-C</strain>
    </source>
</reference>
<dbReference type="AlphaFoldDB" id="H3ZR80"/>
<name>H3ZR80_THELN</name>
<protein>
    <submittedName>
        <fullName evidence="2">AP endonuclease</fullName>
    </submittedName>
</protein>
<sequence length="271" mass="30156">MKLGVNSCIVKEISGKGFSLDNLQVDFIELGFDDSGIIKNEEINWEALKNLEGLGVEFTLHAPTADGKNLPIDLGVYGKEPVKRMEKVIRIASHLGAEVIVLHGGDIRKSYTKAYVNTLRHLRGLKPIAEDHGVKLVVENLFEGRIGALPHELLTFISEGFELCFDIGHAFLTSMSSGLRIDEFNVLFPYTSHLHIHDNNGSRDEHRPLGEGMIGFSYVGRVVELTKAERAVMEIRRYSGKDSVLSNVSFFRNMPDENFSRIEKAEGGSEA</sequence>
<dbReference type="RefSeq" id="WP_004070023.1">
    <property type="nucleotide sequence ID" value="NC_022084.1"/>
</dbReference>
<keyword evidence="2" id="KW-0255">Endonuclease</keyword>
<dbReference type="Pfam" id="PF01261">
    <property type="entry name" value="AP_endonuc_2"/>
    <property type="match status" value="1"/>
</dbReference>
<dbReference type="InterPro" id="IPR036237">
    <property type="entry name" value="Xyl_isomerase-like_sf"/>
</dbReference>
<evidence type="ECO:0000313" key="2">
    <source>
        <dbReference type="EMBL" id="EHR77549.1"/>
    </source>
</evidence>
<dbReference type="HOGENOM" id="CLU_050006_7_2_2"/>
<feature type="domain" description="Xylose isomerase-like TIM barrel" evidence="1">
    <location>
        <begin position="25"/>
        <end position="246"/>
    </location>
</feature>
<dbReference type="EMBL" id="CP006670">
    <property type="protein sequence ID" value="EHR77549.1"/>
    <property type="molecule type" value="Genomic_DNA"/>
</dbReference>
<keyword evidence="3" id="KW-1185">Reference proteome</keyword>
<dbReference type="SUPFAM" id="SSF51658">
    <property type="entry name" value="Xylose isomerase-like"/>
    <property type="match status" value="1"/>
</dbReference>
<accession>H3ZR80</accession>
<proteinExistence type="predicted"/>
<dbReference type="Gene3D" id="3.20.20.150">
    <property type="entry name" value="Divalent-metal-dependent TIM barrel enzymes"/>
    <property type="match status" value="1"/>
</dbReference>
<evidence type="ECO:0000313" key="3">
    <source>
        <dbReference type="Proteomes" id="UP000015502"/>
    </source>
</evidence>
<organism evidence="2 3">
    <name type="scientific">Thermococcus litoralis (strain ATCC 51850 / DSM 5473 / JCM 8560 / NS-C)</name>
    <dbReference type="NCBI Taxonomy" id="523849"/>
    <lineage>
        <taxon>Archaea</taxon>
        <taxon>Methanobacteriati</taxon>
        <taxon>Methanobacteriota</taxon>
        <taxon>Thermococci</taxon>
        <taxon>Thermococcales</taxon>
        <taxon>Thermococcaceae</taxon>
        <taxon>Thermococcus</taxon>
    </lineage>
</organism>
<keyword evidence="2" id="KW-0540">Nuclease</keyword>
<keyword evidence="2" id="KW-0378">Hydrolase</keyword>
<evidence type="ECO:0000259" key="1">
    <source>
        <dbReference type="Pfam" id="PF01261"/>
    </source>
</evidence>
<dbReference type="PANTHER" id="PTHR12110">
    <property type="entry name" value="HYDROXYPYRUVATE ISOMERASE"/>
    <property type="match status" value="1"/>
</dbReference>
<dbReference type="PANTHER" id="PTHR12110:SF21">
    <property type="entry name" value="XYLOSE ISOMERASE-LIKE TIM BARREL DOMAIN-CONTAINING PROTEIN"/>
    <property type="match status" value="1"/>
</dbReference>
<dbReference type="PaxDb" id="523849-OCC_10609"/>
<gene>
    <name evidence="2" type="ORF">OCC_10609</name>
</gene>
<dbReference type="KEGG" id="tlt:OCC_10609"/>
<dbReference type="GeneID" id="16549484"/>
<dbReference type="InterPro" id="IPR013022">
    <property type="entry name" value="Xyl_isomerase-like_TIM-brl"/>
</dbReference>
<dbReference type="InterPro" id="IPR050312">
    <property type="entry name" value="IolE/XylAMocC-like"/>
</dbReference>
<dbReference type="Proteomes" id="UP000015502">
    <property type="component" value="Chromosome"/>
</dbReference>